<evidence type="ECO:0000259" key="10">
    <source>
        <dbReference type="Pfam" id="PF02602"/>
    </source>
</evidence>
<comment type="similarity">
    <text evidence="2 9">Belongs to the uroporphyrinogen-III synthase family.</text>
</comment>
<dbReference type="InterPro" id="IPR003754">
    <property type="entry name" value="4pyrrol_synth_uPrphyn_synth"/>
</dbReference>
<dbReference type="EC" id="4.2.1.75" evidence="3 9"/>
<keyword evidence="5 9" id="KW-0627">Porphyrin biosynthesis</keyword>
<evidence type="ECO:0000256" key="2">
    <source>
        <dbReference type="ARBA" id="ARBA00008133"/>
    </source>
</evidence>
<organism evidence="11 12">
    <name type="scientific">Marinobacter lutaoensis</name>
    <dbReference type="NCBI Taxonomy" id="135739"/>
    <lineage>
        <taxon>Bacteria</taxon>
        <taxon>Pseudomonadati</taxon>
        <taxon>Pseudomonadota</taxon>
        <taxon>Gammaproteobacteria</taxon>
        <taxon>Pseudomonadales</taxon>
        <taxon>Marinobacteraceae</taxon>
        <taxon>Marinobacter</taxon>
    </lineage>
</organism>
<dbReference type="RefSeq" id="WP_076723029.1">
    <property type="nucleotide sequence ID" value="NZ_JABWTC010000025.1"/>
</dbReference>
<dbReference type="Gene3D" id="3.40.50.10090">
    <property type="match status" value="2"/>
</dbReference>
<evidence type="ECO:0000313" key="11">
    <source>
        <dbReference type="EMBL" id="ONF44781.1"/>
    </source>
</evidence>
<evidence type="ECO:0000256" key="1">
    <source>
        <dbReference type="ARBA" id="ARBA00004772"/>
    </source>
</evidence>
<comment type="pathway">
    <text evidence="1 9">Porphyrin-containing compound metabolism; protoporphyrin-IX biosynthesis; coproporphyrinogen-III from 5-aminolevulinate: step 3/4.</text>
</comment>
<keyword evidence="12" id="KW-1185">Reference proteome</keyword>
<dbReference type="OrthoDB" id="9787650at2"/>
<dbReference type="Pfam" id="PF02602">
    <property type="entry name" value="HEM4"/>
    <property type="match status" value="1"/>
</dbReference>
<dbReference type="GO" id="GO:0006780">
    <property type="term" value="P:uroporphyrinogen III biosynthetic process"/>
    <property type="evidence" value="ECO:0007669"/>
    <property type="project" value="UniProtKB-UniRule"/>
</dbReference>
<evidence type="ECO:0000256" key="3">
    <source>
        <dbReference type="ARBA" id="ARBA00013109"/>
    </source>
</evidence>
<keyword evidence="4 9" id="KW-0456">Lyase</keyword>
<accession>A0A1V2DWY3</accession>
<comment type="caution">
    <text evidence="11">The sequence shown here is derived from an EMBL/GenBank/DDBJ whole genome shotgun (WGS) entry which is preliminary data.</text>
</comment>
<evidence type="ECO:0000256" key="9">
    <source>
        <dbReference type="RuleBase" id="RU366031"/>
    </source>
</evidence>
<proteinExistence type="inferred from homology"/>
<dbReference type="EMBL" id="MSCW01000002">
    <property type="protein sequence ID" value="ONF44781.1"/>
    <property type="molecule type" value="Genomic_DNA"/>
</dbReference>
<evidence type="ECO:0000256" key="7">
    <source>
        <dbReference type="ARBA" id="ARBA00040167"/>
    </source>
</evidence>
<evidence type="ECO:0000256" key="4">
    <source>
        <dbReference type="ARBA" id="ARBA00023239"/>
    </source>
</evidence>
<dbReference type="Proteomes" id="UP000189339">
    <property type="component" value="Unassembled WGS sequence"/>
</dbReference>
<dbReference type="SUPFAM" id="SSF69618">
    <property type="entry name" value="HemD-like"/>
    <property type="match status" value="1"/>
</dbReference>
<name>A0A1V2DWY3_9GAMM</name>
<dbReference type="PANTHER" id="PTHR38042:SF1">
    <property type="entry name" value="UROPORPHYRINOGEN-III SYNTHASE, CHLOROPLASTIC"/>
    <property type="match status" value="1"/>
</dbReference>
<sequence length="270" mass="29535">MATPRADRPALAGRRILICRPEPEASRLARAFEVQGADVRCLPLLVREPLPETPEQRTLLLDLDRFSHVIVVSPYAAQRLLEALDTWWPQLPVGIRWYAVGAGTARVLTRQGLSVRRPAAGWTSEQLLALPSLQRIDGDRVLLARGQEGRELIRETLSARGAQVTTLPLYRRRCPDYPADVLAQRLGHFDPDAVVTLSGETLNNLIALCAKSGHNLYDKLLVVPAERVARAARDAGFRHTCVPAGLADPDIVSAVADCLQRGPDGAGTDK</sequence>
<evidence type="ECO:0000256" key="5">
    <source>
        <dbReference type="ARBA" id="ARBA00023244"/>
    </source>
</evidence>
<comment type="catalytic activity">
    <reaction evidence="8 9">
        <text>hydroxymethylbilane = uroporphyrinogen III + H2O</text>
        <dbReference type="Rhea" id="RHEA:18965"/>
        <dbReference type="ChEBI" id="CHEBI:15377"/>
        <dbReference type="ChEBI" id="CHEBI:57308"/>
        <dbReference type="ChEBI" id="CHEBI:57845"/>
        <dbReference type="EC" id="4.2.1.75"/>
    </reaction>
</comment>
<reference evidence="11 12" key="1">
    <citation type="submission" date="2016-12" db="EMBL/GenBank/DDBJ databases">
        <title>Marinobacter lutaoensis whole genome sequencing.</title>
        <authorList>
            <person name="Verma A."/>
            <person name="Krishnamurthi S."/>
        </authorList>
    </citation>
    <scope>NUCLEOTIDE SEQUENCE [LARGE SCALE GENOMIC DNA]</scope>
    <source>
        <strain evidence="11 12">T5054</strain>
    </source>
</reference>
<dbReference type="GO" id="GO:0004852">
    <property type="term" value="F:uroporphyrinogen-III synthase activity"/>
    <property type="evidence" value="ECO:0007669"/>
    <property type="project" value="UniProtKB-UniRule"/>
</dbReference>
<dbReference type="InterPro" id="IPR036108">
    <property type="entry name" value="4pyrrol_syn_uPrphyn_synt_sf"/>
</dbReference>
<dbReference type="UniPathway" id="UPA00251">
    <property type="reaction ID" value="UER00320"/>
</dbReference>
<evidence type="ECO:0000256" key="6">
    <source>
        <dbReference type="ARBA" id="ARBA00037589"/>
    </source>
</evidence>
<evidence type="ECO:0000313" key="12">
    <source>
        <dbReference type="Proteomes" id="UP000189339"/>
    </source>
</evidence>
<gene>
    <name evidence="11" type="ORF">BTO32_03315</name>
</gene>
<dbReference type="PANTHER" id="PTHR38042">
    <property type="entry name" value="UROPORPHYRINOGEN-III SYNTHASE, CHLOROPLASTIC"/>
    <property type="match status" value="1"/>
</dbReference>
<comment type="function">
    <text evidence="6 9">Catalyzes cyclization of the linear tetrapyrrole, hydroxymethylbilane, to the macrocyclic uroporphyrinogen III.</text>
</comment>
<dbReference type="STRING" id="135739.BTO32_03315"/>
<dbReference type="CDD" id="cd06578">
    <property type="entry name" value="HemD"/>
    <property type="match status" value="1"/>
</dbReference>
<feature type="domain" description="Tetrapyrrole biosynthesis uroporphyrinogen III synthase" evidence="10">
    <location>
        <begin position="27"/>
        <end position="244"/>
    </location>
</feature>
<dbReference type="AlphaFoldDB" id="A0A1V2DWY3"/>
<evidence type="ECO:0000256" key="8">
    <source>
        <dbReference type="ARBA" id="ARBA00048617"/>
    </source>
</evidence>
<dbReference type="InterPro" id="IPR039793">
    <property type="entry name" value="UROS/Hem4"/>
</dbReference>
<protein>
    <recommendedName>
        <fullName evidence="7 9">Uroporphyrinogen-III synthase</fullName>
        <ecNumber evidence="3 9">4.2.1.75</ecNumber>
    </recommendedName>
</protein>
<dbReference type="GO" id="GO:0006782">
    <property type="term" value="P:protoporphyrinogen IX biosynthetic process"/>
    <property type="evidence" value="ECO:0007669"/>
    <property type="project" value="UniProtKB-UniRule"/>
</dbReference>